<dbReference type="InterPro" id="IPR036322">
    <property type="entry name" value="WD40_repeat_dom_sf"/>
</dbReference>
<feature type="domain" description="Ubiquitin-like" evidence="2">
    <location>
        <begin position="3"/>
        <end position="82"/>
    </location>
</feature>
<sequence length="582" mass="64693">MSIPISLKWGKHVYDGNISIEPGQSAIELKTKVEALTKVPISRQKLLSPKCWKGFLKDDDTLPDTVTVPKRKTHLVVTLIGSADTLVEKPLIERPRFVEDMTKDELDDLKKFEKIKLSNRVVDHEIDIVALQKEMDNRDDGKMEMYQYNRLVTGLPQHYIEDKLIERLKNSADKEDKSSSQLHGELAMTMGLELRRAYVNSLAVLNDGTLVSGLDDGHIHLWHRGELFRDIKHQVESVEHVINFPNSDENGPSFVTGGSGDISVWTDDGDRLVGFRSPLGTTSASLTSGKVYGCKDITYLASCFRITRQQNPGQFRLVPLDAAAQQRRDAAEAQESMIQSNLARVSHSIQVWFYDSKRSNVGFATEWITFNGSDDAPITKLVDFNGKLVSGDENGVIRVFRWSLDSNDSLSRHQDVDLQLVCEGFQCGIASMEPINDSTLAVSSYSVSSTEAIVSSASPLLVKNPQAVFFVDMNNAVVKAVFDAHRDVVNCICPLPDGGLLTAGGKMDATVRLWEPENVTMALQNMKSVDDENEDVPIFKDCRILKEPGYVFDLKVLPGSNLKSSNVYAIAGARYNVIKIVI</sequence>
<dbReference type="InterPro" id="IPR000626">
    <property type="entry name" value="Ubiquitin-like_dom"/>
</dbReference>
<dbReference type="Gene3D" id="2.130.10.10">
    <property type="entry name" value="YVTN repeat-like/Quinoprotein amine dehydrogenase"/>
    <property type="match status" value="2"/>
</dbReference>
<reference evidence="3 4" key="1">
    <citation type="journal article" date="2021" name="Sci. Rep.">
        <title>The genome of the diatom Chaetoceros tenuissimus carries an ancient integrated fragment of an extant virus.</title>
        <authorList>
            <person name="Hongo Y."/>
            <person name="Kimura K."/>
            <person name="Takaki Y."/>
            <person name="Yoshida Y."/>
            <person name="Baba S."/>
            <person name="Kobayashi G."/>
            <person name="Nagasaki K."/>
            <person name="Hano T."/>
            <person name="Tomaru Y."/>
        </authorList>
    </citation>
    <scope>NUCLEOTIDE SEQUENCE [LARGE SCALE GENOMIC DNA]</scope>
    <source>
        <strain evidence="3 4">NIES-3715</strain>
    </source>
</reference>
<keyword evidence="1" id="KW-0853">WD repeat</keyword>
<dbReference type="InterPro" id="IPR001680">
    <property type="entry name" value="WD40_rpt"/>
</dbReference>
<dbReference type="AlphaFoldDB" id="A0AAD3CW78"/>
<dbReference type="Gene3D" id="3.10.20.90">
    <property type="entry name" value="Phosphatidylinositol 3-kinase Catalytic Subunit, Chain A, domain 1"/>
    <property type="match status" value="1"/>
</dbReference>
<evidence type="ECO:0000256" key="1">
    <source>
        <dbReference type="PROSITE-ProRule" id="PRU00221"/>
    </source>
</evidence>
<feature type="repeat" description="WD" evidence="1">
    <location>
        <begin position="482"/>
        <end position="515"/>
    </location>
</feature>
<evidence type="ECO:0000259" key="2">
    <source>
        <dbReference type="PROSITE" id="PS50053"/>
    </source>
</evidence>
<dbReference type="PANTHER" id="PTHR16470">
    <property type="entry name" value="UBIQUITIN DOMAIN-CONTAINING PROTEIN UBFD1"/>
    <property type="match status" value="1"/>
</dbReference>
<name>A0AAD3CW78_9STRA</name>
<accession>A0AAD3CW78</accession>
<dbReference type="GO" id="GO:0003723">
    <property type="term" value="F:RNA binding"/>
    <property type="evidence" value="ECO:0007669"/>
    <property type="project" value="TreeGrafter"/>
</dbReference>
<dbReference type="InterPro" id="IPR015943">
    <property type="entry name" value="WD40/YVTN_repeat-like_dom_sf"/>
</dbReference>
<comment type="caution">
    <text evidence="3">The sequence shown here is derived from an EMBL/GenBank/DDBJ whole genome shotgun (WGS) entry which is preliminary data.</text>
</comment>
<dbReference type="InterPro" id="IPR039120">
    <property type="entry name" value="UBFD1"/>
</dbReference>
<organism evidence="3 4">
    <name type="scientific">Chaetoceros tenuissimus</name>
    <dbReference type="NCBI Taxonomy" id="426638"/>
    <lineage>
        <taxon>Eukaryota</taxon>
        <taxon>Sar</taxon>
        <taxon>Stramenopiles</taxon>
        <taxon>Ochrophyta</taxon>
        <taxon>Bacillariophyta</taxon>
        <taxon>Coscinodiscophyceae</taxon>
        <taxon>Chaetocerotophycidae</taxon>
        <taxon>Chaetocerotales</taxon>
        <taxon>Chaetocerotaceae</taxon>
        <taxon>Chaetoceros</taxon>
    </lineage>
</organism>
<keyword evidence="4" id="KW-1185">Reference proteome</keyword>
<dbReference type="GO" id="GO:0045296">
    <property type="term" value="F:cadherin binding"/>
    <property type="evidence" value="ECO:0007669"/>
    <property type="project" value="TreeGrafter"/>
</dbReference>
<evidence type="ECO:0000313" key="3">
    <source>
        <dbReference type="EMBL" id="GFH51719.1"/>
    </source>
</evidence>
<proteinExistence type="predicted"/>
<dbReference type="PROSITE" id="PS50082">
    <property type="entry name" value="WD_REPEATS_2"/>
    <property type="match status" value="1"/>
</dbReference>
<dbReference type="EMBL" id="BLLK01000045">
    <property type="protein sequence ID" value="GFH51719.1"/>
    <property type="molecule type" value="Genomic_DNA"/>
</dbReference>
<evidence type="ECO:0000313" key="4">
    <source>
        <dbReference type="Proteomes" id="UP001054902"/>
    </source>
</evidence>
<dbReference type="SUPFAM" id="SSF54236">
    <property type="entry name" value="Ubiquitin-like"/>
    <property type="match status" value="1"/>
</dbReference>
<gene>
    <name evidence="3" type="ORF">CTEN210_08195</name>
</gene>
<dbReference type="PANTHER" id="PTHR16470:SF0">
    <property type="entry name" value="UBIQUITIN DOMAIN-CONTAINING PROTEIN UBFD1"/>
    <property type="match status" value="1"/>
</dbReference>
<dbReference type="Pfam" id="PF00400">
    <property type="entry name" value="WD40"/>
    <property type="match status" value="2"/>
</dbReference>
<dbReference type="InterPro" id="IPR029071">
    <property type="entry name" value="Ubiquitin-like_domsf"/>
</dbReference>
<dbReference type="Proteomes" id="UP001054902">
    <property type="component" value="Unassembled WGS sequence"/>
</dbReference>
<dbReference type="SUPFAM" id="SSF50978">
    <property type="entry name" value="WD40 repeat-like"/>
    <property type="match status" value="1"/>
</dbReference>
<protein>
    <recommendedName>
        <fullName evidence="2">Ubiquitin-like domain-containing protein</fullName>
    </recommendedName>
</protein>
<dbReference type="PROSITE" id="PS50053">
    <property type="entry name" value="UBIQUITIN_2"/>
    <property type="match status" value="1"/>
</dbReference>
<dbReference type="SMART" id="SM00320">
    <property type="entry name" value="WD40"/>
    <property type="match status" value="3"/>
</dbReference>